<gene>
    <name evidence="1" type="ORF">AVEN_261277_1</name>
</gene>
<comment type="caution">
    <text evidence="1">The sequence shown here is derived from an EMBL/GenBank/DDBJ whole genome shotgun (WGS) entry which is preliminary data.</text>
</comment>
<evidence type="ECO:0000313" key="1">
    <source>
        <dbReference type="EMBL" id="GBM53507.1"/>
    </source>
</evidence>
<reference evidence="1 2" key="1">
    <citation type="journal article" date="2019" name="Sci. Rep.">
        <title>Orb-weaving spider Araneus ventricosus genome elucidates the spidroin gene catalogue.</title>
        <authorList>
            <person name="Kono N."/>
            <person name="Nakamura H."/>
            <person name="Ohtoshi R."/>
            <person name="Moran D.A.P."/>
            <person name="Shinohara A."/>
            <person name="Yoshida Y."/>
            <person name="Fujiwara M."/>
            <person name="Mori M."/>
            <person name="Tomita M."/>
            <person name="Arakawa K."/>
        </authorList>
    </citation>
    <scope>NUCLEOTIDE SEQUENCE [LARGE SCALE GENOMIC DNA]</scope>
</reference>
<protein>
    <submittedName>
        <fullName evidence="1">Uncharacterized protein</fullName>
    </submittedName>
</protein>
<dbReference type="AlphaFoldDB" id="A0A4Y2GK48"/>
<keyword evidence="2" id="KW-1185">Reference proteome</keyword>
<sequence>MREDDGEQHRCHGVPPVHVVSPHSWVRSPQAGRRSKKSTKLALPSLTPPLSLLAWEDSVQNRLVCKQKSVYKSGVPAVQITLPQRRKEVILYCVKARHERRGSGYVLIKFLLTVD</sequence>
<accession>A0A4Y2GK48</accession>
<organism evidence="1 2">
    <name type="scientific">Araneus ventricosus</name>
    <name type="common">Orbweaver spider</name>
    <name type="synonym">Epeira ventricosa</name>
    <dbReference type="NCBI Taxonomy" id="182803"/>
    <lineage>
        <taxon>Eukaryota</taxon>
        <taxon>Metazoa</taxon>
        <taxon>Ecdysozoa</taxon>
        <taxon>Arthropoda</taxon>
        <taxon>Chelicerata</taxon>
        <taxon>Arachnida</taxon>
        <taxon>Araneae</taxon>
        <taxon>Araneomorphae</taxon>
        <taxon>Entelegynae</taxon>
        <taxon>Araneoidea</taxon>
        <taxon>Araneidae</taxon>
        <taxon>Araneus</taxon>
    </lineage>
</organism>
<dbReference type="Proteomes" id="UP000499080">
    <property type="component" value="Unassembled WGS sequence"/>
</dbReference>
<name>A0A4Y2GK48_ARAVE</name>
<dbReference type="EMBL" id="BGPR01001422">
    <property type="protein sequence ID" value="GBM53507.1"/>
    <property type="molecule type" value="Genomic_DNA"/>
</dbReference>
<proteinExistence type="predicted"/>
<evidence type="ECO:0000313" key="2">
    <source>
        <dbReference type="Proteomes" id="UP000499080"/>
    </source>
</evidence>